<proteinExistence type="predicted"/>
<reference evidence="1 2" key="1">
    <citation type="submission" date="2016-06" db="EMBL/GenBank/DDBJ databases">
        <authorList>
            <person name="Kjaerup R.B."/>
            <person name="Dalgaard T.S."/>
            <person name="Juul-Madsen H.R."/>
        </authorList>
    </citation>
    <scope>NUCLEOTIDE SEQUENCE [LARGE SCALE GENOMIC DNA]</scope>
    <source>
        <strain evidence="1">2</strain>
    </source>
</reference>
<gene>
    <name evidence="1" type="ORF">PROAA_1560006</name>
</gene>
<keyword evidence="2" id="KW-1185">Reference proteome</keyword>
<evidence type="ECO:0008006" key="3">
    <source>
        <dbReference type="Google" id="ProtNLM"/>
    </source>
</evidence>
<dbReference type="RefSeq" id="WP_186410184.1">
    <property type="nucleotide sequence ID" value="NZ_FLQY01000064.1"/>
</dbReference>
<name>A0A1A8XM58_9RHOO</name>
<dbReference type="EMBL" id="FLQY01000064">
    <property type="protein sequence ID" value="SBT05497.1"/>
    <property type="molecule type" value="Genomic_DNA"/>
</dbReference>
<evidence type="ECO:0000313" key="2">
    <source>
        <dbReference type="Proteomes" id="UP000199600"/>
    </source>
</evidence>
<dbReference type="Proteomes" id="UP000199600">
    <property type="component" value="Unassembled WGS sequence"/>
</dbReference>
<sequence>MNAMSPITFAIHDLQTGCDIISRIPLANPQQAAIDLDRFLDSLLTSPPDGETYFQLLEHARVPISFVADELAKRYQSKALPLAEVEEETFEQVIALWRKAATSYARCAENDASDEQDPASASRVATILHRCIHHSGMIILEHQRARRELPWGLWLELHGYYGSAEEWGVATLAVPDALDPLGRSTDCTTAYIAFLMCDMAGSFSLSVRDQTLVRRWASHWSPLVSLHKAEPGEALPQYVVDLMQDMALRPVAECLQTEHLRRLDTTRLTMHINQVRHQLSQKIPPSHLELGEDCTAGQCKRLLEHLAPAWAQARAARKYRRHATSGITQLCTGFEEMHYFISDKEFEQPENVRVYSRKEFENLFAFRHQTDPQQALHVRQEQLTYGVDSWEVVNQSANGFRLVRSTSGKKMIHGQLIALRPKDGQRFLLAKNTWLMQEKSGGLIAGIKALPGLPVATAARVIEQASESHGQYHRAFLLPAVPSQDTDQSLVLPQGWFRNGRVVELFTDGAWRVKLQQVLDDGPGFERVSFVVC</sequence>
<dbReference type="AlphaFoldDB" id="A0A1A8XM58"/>
<accession>A0A1A8XM58</accession>
<organism evidence="1 2">
    <name type="scientific">Candidatus Propionivibrio aalborgensis</name>
    <dbReference type="NCBI Taxonomy" id="1860101"/>
    <lineage>
        <taxon>Bacteria</taxon>
        <taxon>Pseudomonadati</taxon>
        <taxon>Pseudomonadota</taxon>
        <taxon>Betaproteobacteria</taxon>
        <taxon>Rhodocyclales</taxon>
        <taxon>Rhodocyclaceae</taxon>
        <taxon>Propionivibrio</taxon>
    </lineage>
</organism>
<protein>
    <recommendedName>
        <fullName evidence="3">Molecular chaperone</fullName>
    </recommendedName>
</protein>
<evidence type="ECO:0000313" key="1">
    <source>
        <dbReference type="EMBL" id="SBT05497.1"/>
    </source>
</evidence>